<reference evidence="3 4" key="1">
    <citation type="submission" date="2023-09" db="EMBL/GenBank/DDBJ databases">
        <title>Nesidiocoris tenuis whole genome shotgun sequence.</title>
        <authorList>
            <person name="Shibata T."/>
            <person name="Shimoda M."/>
            <person name="Kobayashi T."/>
            <person name="Uehara T."/>
        </authorList>
    </citation>
    <scope>NUCLEOTIDE SEQUENCE [LARGE SCALE GENOMIC DNA]</scope>
    <source>
        <strain evidence="3 4">Japan</strain>
    </source>
</reference>
<evidence type="ECO:0000256" key="1">
    <source>
        <dbReference type="SAM" id="SignalP"/>
    </source>
</evidence>
<feature type="domain" description="Kazal-like" evidence="2">
    <location>
        <begin position="15"/>
        <end position="82"/>
    </location>
</feature>
<accession>A0ABN7AWY5</accession>
<evidence type="ECO:0000259" key="2">
    <source>
        <dbReference type="PROSITE" id="PS51465"/>
    </source>
</evidence>
<gene>
    <name evidence="3" type="ORF">NTJ_09500</name>
</gene>
<dbReference type="InterPro" id="IPR002350">
    <property type="entry name" value="Kazal_dom"/>
</dbReference>
<keyword evidence="4" id="KW-1185">Reference proteome</keyword>
<keyword evidence="1" id="KW-0732">Signal</keyword>
<evidence type="ECO:0000313" key="4">
    <source>
        <dbReference type="Proteomes" id="UP001307889"/>
    </source>
</evidence>
<name>A0ABN7AWY5_9HEMI</name>
<evidence type="ECO:0000313" key="3">
    <source>
        <dbReference type="EMBL" id="BES96687.1"/>
    </source>
</evidence>
<proteinExistence type="predicted"/>
<sequence>MLLSFMVLLMVGKLSAQVEECPKYCSPVNNNYGPACGSVTYPSGEKMFRTFPNICELFKQRCDERRFGRFTIDFEKDGPCTSQVAQSRRIYRQSDDMQSPEAQRLELSSDEVQRIYPQLPKKLKALPIERTPSFILAQNAR</sequence>
<dbReference type="EMBL" id="AP028915">
    <property type="protein sequence ID" value="BES96687.1"/>
    <property type="molecule type" value="Genomic_DNA"/>
</dbReference>
<feature type="signal peptide" evidence="1">
    <location>
        <begin position="1"/>
        <end position="16"/>
    </location>
</feature>
<organism evidence="3 4">
    <name type="scientific">Nesidiocoris tenuis</name>
    <dbReference type="NCBI Taxonomy" id="355587"/>
    <lineage>
        <taxon>Eukaryota</taxon>
        <taxon>Metazoa</taxon>
        <taxon>Ecdysozoa</taxon>
        <taxon>Arthropoda</taxon>
        <taxon>Hexapoda</taxon>
        <taxon>Insecta</taxon>
        <taxon>Pterygota</taxon>
        <taxon>Neoptera</taxon>
        <taxon>Paraneoptera</taxon>
        <taxon>Hemiptera</taxon>
        <taxon>Heteroptera</taxon>
        <taxon>Panheteroptera</taxon>
        <taxon>Cimicomorpha</taxon>
        <taxon>Miridae</taxon>
        <taxon>Dicyphina</taxon>
        <taxon>Nesidiocoris</taxon>
    </lineage>
</organism>
<protein>
    <recommendedName>
        <fullName evidence="2">Kazal-like domain-containing protein</fullName>
    </recommendedName>
</protein>
<feature type="chain" id="PRO_5045744476" description="Kazal-like domain-containing protein" evidence="1">
    <location>
        <begin position="17"/>
        <end position="141"/>
    </location>
</feature>
<dbReference type="Gene3D" id="3.30.60.30">
    <property type="match status" value="1"/>
</dbReference>
<dbReference type="Proteomes" id="UP001307889">
    <property type="component" value="Chromosome 7"/>
</dbReference>
<dbReference type="PROSITE" id="PS51465">
    <property type="entry name" value="KAZAL_2"/>
    <property type="match status" value="1"/>
</dbReference>